<name>A0A8B6X7M8_9BURK</name>
<feature type="transmembrane region" description="Helical" evidence="1">
    <location>
        <begin position="41"/>
        <end position="62"/>
    </location>
</feature>
<dbReference type="Proteomes" id="UP000675920">
    <property type="component" value="Unplaced"/>
</dbReference>
<sequence>MPDTASPWLTTAARRIREARAALPQTFTASDARRNDELDVWIGRLCAGALIAFVALSLAGVLR</sequence>
<keyword evidence="1" id="KW-1133">Transmembrane helix</keyword>
<organism evidence="2 3">
    <name type="scientific">Derxia gummosa DSM 723</name>
    <dbReference type="NCBI Taxonomy" id="1121388"/>
    <lineage>
        <taxon>Bacteria</taxon>
        <taxon>Pseudomonadati</taxon>
        <taxon>Pseudomonadota</taxon>
        <taxon>Betaproteobacteria</taxon>
        <taxon>Burkholderiales</taxon>
        <taxon>Alcaligenaceae</taxon>
        <taxon>Derxia</taxon>
    </lineage>
</organism>
<keyword evidence="1" id="KW-0812">Transmembrane</keyword>
<evidence type="ECO:0000313" key="3">
    <source>
        <dbReference type="RefSeq" id="WP_034410964.1"/>
    </source>
</evidence>
<dbReference type="AlphaFoldDB" id="A0A8B6X7M8"/>
<protein>
    <submittedName>
        <fullName evidence="3">Uncharacterized protein</fullName>
    </submittedName>
</protein>
<keyword evidence="2" id="KW-1185">Reference proteome</keyword>
<evidence type="ECO:0000313" key="2">
    <source>
        <dbReference type="Proteomes" id="UP000675920"/>
    </source>
</evidence>
<evidence type="ECO:0000256" key="1">
    <source>
        <dbReference type="SAM" id="Phobius"/>
    </source>
</evidence>
<reference evidence="3" key="1">
    <citation type="submission" date="2025-08" db="UniProtKB">
        <authorList>
            <consortium name="RefSeq"/>
        </authorList>
    </citation>
    <scope>IDENTIFICATION</scope>
</reference>
<dbReference type="OrthoDB" id="8449218at2"/>
<dbReference type="RefSeq" id="WP_034410964.1">
    <property type="nucleotide sequence ID" value="NZ_AXWS01000008.1"/>
</dbReference>
<proteinExistence type="predicted"/>
<accession>A0A8B6X7M8</accession>
<keyword evidence="1" id="KW-0472">Membrane</keyword>